<dbReference type="STRING" id="1223802.SUTH_02860"/>
<dbReference type="PANTHER" id="PTHR35894:SF1">
    <property type="entry name" value="PHOSPHORIBULOKINASE _ URIDINE KINASE FAMILY"/>
    <property type="match status" value="1"/>
</dbReference>
<dbReference type="HOGENOM" id="CLU_024125_2_2_4"/>
<dbReference type="EMBL" id="AP012547">
    <property type="protein sequence ID" value="BAO30639.1"/>
    <property type="molecule type" value="Genomic_DNA"/>
</dbReference>
<evidence type="ECO:0000313" key="4">
    <source>
        <dbReference type="Proteomes" id="UP000031637"/>
    </source>
</evidence>
<feature type="compositionally biased region" description="Pro residues" evidence="1">
    <location>
        <begin position="340"/>
        <end position="358"/>
    </location>
</feature>
<dbReference type="RefSeq" id="WP_041100174.1">
    <property type="nucleotide sequence ID" value="NZ_AP012547.1"/>
</dbReference>
<evidence type="ECO:0000313" key="3">
    <source>
        <dbReference type="EMBL" id="BAO30639.1"/>
    </source>
</evidence>
<dbReference type="InterPro" id="IPR036680">
    <property type="entry name" value="SPOR-like_sf"/>
</dbReference>
<dbReference type="Pfam" id="PF13401">
    <property type="entry name" value="AAA_22"/>
    <property type="match status" value="1"/>
</dbReference>
<keyword evidence="4" id="KW-1185">Reference proteome</keyword>
<name>W0SH48_9PROT</name>
<dbReference type="Gene3D" id="3.40.50.300">
    <property type="entry name" value="P-loop containing nucleotide triphosphate hydrolases"/>
    <property type="match status" value="1"/>
</dbReference>
<reference evidence="3 4" key="1">
    <citation type="journal article" date="2014" name="Syst. Appl. Microbiol.">
        <title>Complete genomes of freshwater sulfur oxidizers Sulfuricella denitrificans skB26 and Sulfuritalea hydrogenivorans sk43H: genetic insights into the sulfur oxidation pathway of betaproteobacteria.</title>
        <authorList>
            <person name="Watanabe T."/>
            <person name="Kojima H."/>
            <person name="Fukui M."/>
        </authorList>
    </citation>
    <scope>NUCLEOTIDE SEQUENCE [LARGE SCALE GENOMIC DNA]</scope>
    <source>
        <strain evidence="3">DSM22779</strain>
    </source>
</reference>
<dbReference type="GO" id="GO:0042834">
    <property type="term" value="F:peptidoglycan binding"/>
    <property type="evidence" value="ECO:0007669"/>
    <property type="project" value="InterPro"/>
</dbReference>
<feature type="region of interest" description="Disordered" evidence="1">
    <location>
        <begin position="340"/>
        <end position="380"/>
    </location>
</feature>
<evidence type="ECO:0000256" key="1">
    <source>
        <dbReference type="SAM" id="MobiDB-lite"/>
    </source>
</evidence>
<dbReference type="KEGG" id="shd:SUTH_02860"/>
<dbReference type="InterPro" id="IPR052026">
    <property type="entry name" value="ExeA_AAA_ATPase_DNA-bind"/>
</dbReference>
<dbReference type="OrthoDB" id="9783370at2"/>
<dbReference type="InterPro" id="IPR049945">
    <property type="entry name" value="AAA_22"/>
</dbReference>
<dbReference type="Proteomes" id="UP000031637">
    <property type="component" value="Chromosome"/>
</dbReference>
<dbReference type="PANTHER" id="PTHR35894">
    <property type="entry name" value="GENERAL SECRETION PATHWAY PROTEIN A-RELATED"/>
    <property type="match status" value="1"/>
</dbReference>
<organism evidence="3 4">
    <name type="scientific">Sulfuritalea hydrogenivorans sk43H</name>
    <dbReference type="NCBI Taxonomy" id="1223802"/>
    <lineage>
        <taxon>Bacteria</taxon>
        <taxon>Pseudomonadati</taxon>
        <taxon>Pseudomonadota</taxon>
        <taxon>Betaproteobacteria</taxon>
        <taxon>Nitrosomonadales</taxon>
        <taxon>Sterolibacteriaceae</taxon>
        <taxon>Sulfuritalea</taxon>
    </lineage>
</organism>
<dbReference type="Gene3D" id="3.30.70.1070">
    <property type="entry name" value="Sporulation related repeat"/>
    <property type="match status" value="1"/>
</dbReference>
<dbReference type="SUPFAM" id="SSF52540">
    <property type="entry name" value="P-loop containing nucleoside triphosphate hydrolases"/>
    <property type="match status" value="1"/>
</dbReference>
<evidence type="ECO:0000259" key="2">
    <source>
        <dbReference type="Pfam" id="PF13401"/>
    </source>
</evidence>
<proteinExistence type="predicted"/>
<protein>
    <submittedName>
        <fullName evidence="3">Type II secretory pathway protein ExeA</fullName>
    </submittedName>
</protein>
<feature type="domain" description="ORC1/DEAH AAA+ ATPase" evidence="2">
    <location>
        <begin position="42"/>
        <end position="171"/>
    </location>
</feature>
<sequence length="483" mass="52480">MYLDHFGLSEAPFRITPHTDFFFDGANRGATLDALIYAVTHDEGIVKVSGEVGSGKTMLCRVLMERLPENVTIIYLANPSLSRDDILYAIADELRLNVPDNARSSVVLRALQDHLIKSFGEGRQVVVLIDEAHAMPAETLEEIRLLSNLEANRNKLLQLVLFGQPELNDILARPDMRQLKERITHNFGLEPLVRDDIAHYLDFRMRAAGYKGPSVFSPPALKMIAQSSLGLTRRINILADKSLLAAFSAGSHQIGTKEIQAAIRDCEFSEATYGGRGTKKPRTLWLAALLGLAALAGIAWLLTASHNDPAIPATSAITPIAPAAPAAAVVASAAPVPPPATIPPPAPSPAPGATPPPETKAEPADVTPPSPPSPPRAGPLTQARLEAGRAWLEQQPNDRWFIQVFATDASRHGEIESMLRRLPPSKPEMDNVRVYYSELSGKPRYGVMYGEYATRAAAVAAIGDLPKSLRVIKPYPRQVVRLR</sequence>
<feature type="compositionally biased region" description="Pro residues" evidence="1">
    <location>
        <begin position="366"/>
        <end position="377"/>
    </location>
</feature>
<accession>W0SH48</accession>
<dbReference type="AlphaFoldDB" id="W0SH48"/>
<gene>
    <name evidence="3" type="ORF">SUTH_02860</name>
</gene>
<dbReference type="GO" id="GO:0016887">
    <property type="term" value="F:ATP hydrolysis activity"/>
    <property type="evidence" value="ECO:0007669"/>
    <property type="project" value="InterPro"/>
</dbReference>
<dbReference type="InterPro" id="IPR027417">
    <property type="entry name" value="P-loop_NTPase"/>
</dbReference>